<dbReference type="Pfam" id="PF07521">
    <property type="entry name" value="RMMBL"/>
    <property type="match status" value="1"/>
</dbReference>
<dbReference type="InterPro" id="IPR011108">
    <property type="entry name" value="RMMBL"/>
</dbReference>
<evidence type="ECO:0000313" key="4">
    <source>
        <dbReference type="EMBL" id="HGT40436.1"/>
    </source>
</evidence>
<dbReference type="SMART" id="SM01027">
    <property type="entry name" value="Beta-Casp"/>
    <property type="match status" value="1"/>
</dbReference>
<comment type="caution">
    <text evidence="4">The sequence shown here is derived from an EMBL/GenBank/DDBJ whole genome shotgun (WGS) entry which is preliminary data.</text>
</comment>
<keyword evidence="1 4" id="KW-0378">Hydrolase</keyword>
<feature type="domain" description="Beta-Casp" evidence="3">
    <location>
        <begin position="252"/>
        <end position="377"/>
    </location>
</feature>
<dbReference type="InterPro" id="IPR036866">
    <property type="entry name" value="RibonucZ/Hydroxyglut_hydro"/>
</dbReference>
<dbReference type="Pfam" id="PF10996">
    <property type="entry name" value="Beta-Casp"/>
    <property type="match status" value="1"/>
</dbReference>
<accession>A0A7C4LMT0</accession>
<dbReference type="PANTHER" id="PTHR11203">
    <property type="entry name" value="CLEAVAGE AND POLYADENYLATION SPECIFICITY FACTOR FAMILY MEMBER"/>
    <property type="match status" value="1"/>
</dbReference>
<dbReference type="EMBL" id="DSVQ01000016">
    <property type="protein sequence ID" value="HGT40436.1"/>
    <property type="molecule type" value="Genomic_DNA"/>
</dbReference>
<dbReference type="InterPro" id="IPR050698">
    <property type="entry name" value="MBL"/>
</dbReference>
<dbReference type="Pfam" id="PF00753">
    <property type="entry name" value="Lactamase_B"/>
    <property type="match status" value="1"/>
</dbReference>
<dbReference type="SMART" id="SM00849">
    <property type="entry name" value="Lactamase_B"/>
    <property type="match status" value="1"/>
</dbReference>
<dbReference type="CDD" id="cd16295">
    <property type="entry name" value="TTHA0252-CPSF-like_MBL-fold"/>
    <property type="match status" value="1"/>
</dbReference>
<evidence type="ECO:0000259" key="2">
    <source>
        <dbReference type="SMART" id="SM00849"/>
    </source>
</evidence>
<name>A0A7C4LMT0_9PLAN</name>
<dbReference type="InterPro" id="IPR022712">
    <property type="entry name" value="Beta_Casp"/>
</dbReference>
<evidence type="ECO:0000259" key="3">
    <source>
        <dbReference type="SMART" id="SM01027"/>
    </source>
</evidence>
<dbReference type="PANTHER" id="PTHR11203:SF37">
    <property type="entry name" value="INTEGRATOR COMPLEX SUBUNIT 11"/>
    <property type="match status" value="1"/>
</dbReference>
<dbReference type="Gene3D" id="3.40.50.10890">
    <property type="match status" value="1"/>
</dbReference>
<sequence length="464" mass="51279">MRFTFLGGAGEVTGSQHLLESEGRRILFDCGLFQGHRAEARAKNETFRCVPKQLDGVILSHAHVDHCGNLPGLYRAGYRGPIFCTPATADIAEVMLYDAAKIQAEDARYLRKALRPGHPPLDPLYDEGHVERTVKLFETLPYGDWHDVAPDVRLRFSEAGHILGSAITELELLDRGEWKRIVFTGDLGRRGLPMLRDPVRVAGCDVLITECTYADRVHPPADDLQVELKRIITTVAARGGRVIIPAFALGRTQTLLYFLNRLYNAGQMPDVPVYVDSPLSRQITLVYLRHSSALDASVQHELLSDRHPFSFPGLKVIQSSQESAALNHQAGPFVVIASSGMCESGRVVHHLKHGAGDARNCIVLIGFQAAHTLGRRIQERQPYLRIFDRDVPLRAEVEVLSGLSAHADAEDFRWWFDGLARDRGVGRAFLVHGEATAAQAGAALLDNVCDEPPAIPQWGEAYEA</sequence>
<dbReference type="Gene3D" id="3.60.15.10">
    <property type="entry name" value="Ribonuclease Z/Hydroxyacylglutathione hydrolase-like"/>
    <property type="match status" value="1"/>
</dbReference>
<dbReference type="AlphaFoldDB" id="A0A7C4LMT0"/>
<dbReference type="GO" id="GO:0016787">
    <property type="term" value="F:hydrolase activity"/>
    <property type="evidence" value="ECO:0007669"/>
    <property type="project" value="UniProtKB-KW"/>
</dbReference>
<dbReference type="GO" id="GO:0004521">
    <property type="term" value="F:RNA endonuclease activity"/>
    <property type="evidence" value="ECO:0007669"/>
    <property type="project" value="TreeGrafter"/>
</dbReference>
<gene>
    <name evidence="4" type="ORF">ENS64_14415</name>
</gene>
<dbReference type="SUPFAM" id="SSF56281">
    <property type="entry name" value="Metallo-hydrolase/oxidoreductase"/>
    <property type="match status" value="1"/>
</dbReference>
<evidence type="ECO:0000256" key="1">
    <source>
        <dbReference type="ARBA" id="ARBA00022801"/>
    </source>
</evidence>
<organism evidence="4">
    <name type="scientific">Schlesneria paludicola</name>
    <dbReference type="NCBI Taxonomy" id="360056"/>
    <lineage>
        <taxon>Bacteria</taxon>
        <taxon>Pseudomonadati</taxon>
        <taxon>Planctomycetota</taxon>
        <taxon>Planctomycetia</taxon>
        <taxon>Planctomycetales</taxon>
        <taxon>Planctomycetaceae</taxon>
        <taxon>Schlesneria</taxon>
    </lineage>
</organism>
<protein>
    <submittedName>
        <fullName evidence="4">MBL fold metallo-hydrolase</fullName>
    </submittedName>
</protein>
<reference evidence="4" key="1">
    <citation type="journal article" date="2020" name="mSystems">
        <title>Genome- and Community-Level Interaction Insights into Carbon Utilization and Element Cycling Functions of Hydrothermarchaeota in Hydrothermal Sediment.</title>
        <authorList>
            <person name="Zhou Z."/>
            <person name="Liu Y."/>
            <person name="Xu W."/>
            <person name="Pan J."/>
            <person name="Luo Z.H."/>
            <person name="Li M."/>
        </authorList>
    </citation>
    <scope>NUCLEOTIDE SEQUENCE [LARGE SCALE GENOMIC DNA]</scope>
    <source>
        <strain evidence="4">SpSt-508</strain>
    </source>
</reference>
<proteinExistence type="predicted"/>
<feature type="domain" description="Metallo-beta-lactamase" evidence="2">
    <location>
        <begin position="13"/>
        <end position="247"/>
    </location>
</feature>
<dbReference type="InterPro" id="IPR001279">
    <property type="entry name" value="Metallo-B-lactamas"/>
</dbReference>